<dbReference type="PROSITE" id="PS50157">
    <property type="entry name" value="ZINC_FINGER_C2H2_2"/>
    <property type="match status" value="1"/>
</dbReference>
<keyword evidence="3" id="KW-0677">Repeat</keyword>
<dbReference type="SUPFAM" id="SSF57667">
    <property type="entry name" value="beta-beta-alpha zinc fingers"/>
    <property type="match status" value="1"/>
</dbReference>
<comment type="caution">
    <text evidence="10">The sequence shown here is derived from an EMBL/GenBank/DDBJ whole genome shotgun (WGS) entry which is preliminary data.</text>
</comment>
<comment type="subcellular location">
    <subcellularLocation>
        <location evidence="1">Nucleus</location>
    </subcellularLocation>
</comment>
<keyword evidence="7" id="KW-0539">Nucleus</keyword>
<dbReference type="PROSITE" id="PS00028">
    <property type="entry name" value="ZINC_FINGER_C2H2_1"/>
    <property type="match status" value="3"/>
</dbReference>
<dbReference type="SMART" id="SM00355">
    <property type="entry name" value="ZnF_C2H2"/>
    <property type="match status" value="5"/>
</dbReference>
<feature type="domain" description="C2H2-type" evidence="9">
    <location>
        <begin position="28"/>
        <end position="56"/>
    </location>
</feature>
<reference evidence="10 11" key="1">
    <citation type="journal article" date="2023" name="BMC Biol.">
        <title>The compact genome of the sponge Oopsacas minuta (Hexactinellida) is lacking key metazoan core genes.</title>
        <authorList>
            <person name="Santini S."/>
            <person name="Schenkelaars Q."/>
            <person name="Jourda C."/>
            <person name="Duchesne M."/>
            <person name="Belahbib H."/>
            <person name="Rocher C."/>
            <person name="Selva M."/>
            <person name="Riesgo A."/>
            <person name="Vervoort M."/>
            <person name="Leys S.P."/>
            <person name="Kodjabachian L."/>
            <person name="Le Bivic A."/>
            <person name="Borchiellini C."/>
            <person name="Claverie J.M."/>
            <person name="Renard E."/>
        </authorList>
    </citation>
    <scope>NUCLEOTIDE SEQUENCE [LARGE SCALE GENOMIC DNA]</scope>
    <source>
        <strain evidence="10">SPO-2</strain>
    </source>
</reference>
<keyword evidence="4 8" id="KW-0863">Zinc-finger</keyword>
<accession>A0AAV7JHW0</accession>
<protein>
    <submittedName>
        <fullName evidence="10">Zinc finger protein</fullName>
    </submittedName>
</protein>
<gene>
    <name evidence="10" type="ORF">LOD99_8095</name>
</gene>
<keyword evidence="5" id="KW-0862">Zinc</keyword>
<evidence type="ECO:0000256" key="7">
    <source>
        <dbReference type="ARBA" id="ARBA00023242"/>
    </source>
</evidence>
<evidence type="ECO:0000313" key="10">
    <source>
        <dbReference type="EMBL" id="KAI6648463.1"/>
    </source>
</evidence>
<keyword evidence="2" id="KW-0479">Metal-binding</keyword>
<dbReference type="Pfam" id="PF00096">
    <property type="entry name" value="zf-C2H2"/>
    <property type="match status" value="1"/>
</dbReference>
<evidence type="ECO:0000256" key="5">
    <source>
        <dbReference type="ARBA" id="ARBA00022833"/>
    </source>
</evidence>
<evidence type="ECO:0000256" key="4">
    <source>
        <dbReference type="ARBA" id="ARBA00022771"/>
    </source>
</evidence>
<dbReference type="PANTHER" id="PTHR24376">
    <property type="entry name" value="ZINC FINGER PROTEIN"/>
    <property type="match status" value="1"/>
</dbReference>
<evidence type="ECO:0000256" key="3">
    <source>
        <dbReference type="ARBA" id="ARBA00022737"/>
    </source>
</evidence>
<evidence type="ECO:0000313" key="11">
    <source>
        <dbReference type="Proteomes" id="UP001165289"/>
    </source>
</evidence>
<dbReference type="InterPro" id="IPR036236">
    <property type="entry name" value="Znf_C2H2_sf"/>
</dbReference>
<organism evidence="10 11">
    <name type="scientific">Oopsacas minuta</name>
    <dbReference type="NCBI Taxonomy" id="111878"/>
    <lineage>
        <taxon>Eukaryota</taxon>
        <taxon>Metazoa</taxon>
        <taxon>Porifera</taxon>
        <taxon>Hexactinellida</taxon>
        <taxon>Hexasterophora</taxon>
        <taxon>Lyssacinosida</taxon>
        <taxon>Leucopsacidae</taxon>
        <taxon>Oopsacas</taxon>
    </lineage>
</organism>
<dbReference type="PANTHER" id="PTHR24376:SF243">
    <property type="entry name" value="C2H2-TYPE DOMAIN-CONTAINING PROTEIN"/>
    <property type="match status" value="1"/>
</dbReference>
<keyword evidence="11" id="KW-1185">Reference proteome</keyword>
<sequence length="273" mass="32079">MSCGYFPSYYKKRIRTHRARISSNERHYVCVECDVEYTIATSLTKHFSCVHRTKYNKINYSQSKQSHIEEHPPVEVQVEVDQQDSPIHQNKCPVCLVSVGRSSFKRHMISEHAAQPYLCTYCNTGFEMYRDLSHHRLDCFPQYKQRNKFNESNSRNVRSTQTRHITRKVKTMRRRHYCSLCQKHFYILDVLFQHMYCNHNPHATDTNTCTVCSLTFSHPSLLATHAVTHKDLLKCNACGLQCFFIQEMKEHENLCPLRSADSHPSLESEQSTH</sequence>
<dbReference type="GO" id="GO:0005634">
    <property type="term" value="C:nucleus"/>
    <property type="evidence" value="ECO:0007669"/>
    <property type="project" value="UniProtKB-SubCell"/>
</dbReference>
<evidence type="ECO:0000256" key="6">
    <source>
        <dbReference type="ARBA" id="ARBA00023125"/>
    </source>
</evidence>
<evidence type="ECO:0000256" key="8">
    <source>
        <dbReference type="PROSITE-ProRule" id="PRU00042"/>
    </source>
</evidence>
<name>A0AAV7JHW0_9METZ</name>
<evidence type="ECO:0000259" key="9">
    <source>
        <dbReference type="PROSITE" id="PS50157"/>
    </source>
</evidence>
<dbReference type="AlphaFoldDB" id="A0AAV7JHW0"/>
<dbReference type="GO" id="GO:0001228">
    <property type="term" value="F:DNA-binding transcription activator activity, RNA polymerase II-specific"/>
    <property type="evidence" value="ECO:0007669"/>
    <property type="project" value="TreeGrafter"/>
</dbReference>
<evidence type="ECO:0000256" key="2">
    <source>
        <dbReference type="ARBA" id="ARBA00022723"/>
    </source>
</evidence>
<dbReference type="GO" id="GO:0008270">
    <property type="term" value="F:zinc ion binding"/>
    <property type="evidence" value="ECO:0007669"/>
    <property type="project" value="UniProtKB-KW"/>
</dbReference>
<dbReference type="InterPro" id="IPR013087">
    <property type="entry name" value="Znf_C2H2_type"/>
</dbReference>
<dbReference type="Gene3D" id="3.30.160.60">
    <property type="entry name" value="Classic Zinc Finger"/>
    <property type="match status" value="2"/>
</dbReference>
<dbReference type="EMBL" id="JAKMXF010000330">
    <property type="protein sequence ID" value="KAI6648463.1"/>
    <property type="molecule type" value="Genomic_DNA"/>
</dbReference>
<dbReference type="Proteomes" id="UP001165289">
    <property type="component" value="Unassembled WGS sequence"/>
</dbReference>
<evidence type="ECO:0000256" key="1">
    <source>
        <dbReference type="ARBA" id="ARBA00004123"/>
    </source>
</evidence>
<proteinExistence type="predicted"/>
<keyword evidence="6" id="KW-0238">DNA-binding</keyword>
<dbReference type="GO" id="GO:0000978">
    <property type="term" value="F:RNA polymerase II cis-regulatory region sequence-specific DNA binding"/>
    <property type="evidence" value="ECO:0007669"/>
    <property type="project" value="TreeGrafter"/>
</dbReference>